<dbReference type="Proteomes" id="UP000007485">
    <property type="component" value="Chromosome"/>
</dbReference>
<feature type="transmembrane region" description="Helical" evidence="1">
    <location>
        <begin position="82"/>
        <end position="104"/>
    </location>
</feature>
<dbReference type="EMBL" id="CP002529">
    <property type="protein sequence ID" value="ADY00627.1"/>
    <property type="molecule type" value="Genomic_DNA"/>
</dbReference>
<dbReference type="STRING" id="985053.VMUT_0415"/>
<dbReference type="KEGG" id="vmo:VMUT_0415"/>
<name>F0QU87_VULM7</name>
<evidence type="ECO:0000313" key="3">
    <source>
        <dbReference type="Proteomes" id="UP000007485"/>
    </source>
</evidence>
<dbReference type="HOGENOM" id="CLU_2244002_0_0_2"/>
<keyword evidence="1" id="KW-0812">Transmembrane</keyword>
<keyword evidence="3" id="KW-1185">Reference proteome</keyword>
<feature type="transmembrane region" description="Helical" evidence="1">
    <location>
        <begin position="37"/>
        <end position="58"/>
    </location>
</feature>
<dbReference type="eggNOG" id="arCOG13897">
    <property type="taxonomic scope" value="Archaea"/>
</dbReference>
<evidence type="ECO:0000313" key="2">
    <source>
        <dbReference type="EMBL" id="ADY00627.1"/>
    </source>
</evidence>
<gene>
    <name evidence="2" type="ordered locus">VMUT_0415</name>
</gene>
<sequence>MITMSRLLVMAIVFAVVVYTVLLSSLAGTYLPSKGNLTLDVAILILTLISFFTSFLSIKQTWYDVNTAYTDRELIIGKLKRILAFFALGLNIVNIILVFAYVLIVAI</sequence>
<feature type="transmembrane region" description="Helical" evidence="1">
    <location>
        <begin position="7"/>
        <end position="31"/>
    </location>
</feature>
<protein>
    <submittedName>
        <fullName evidence="2">C4-dicarboxylate transport system permease</fullName>
    </submittedName>
</protein>
<evidence type="ECO:0000256" key="1">
    <source>
        <dbReference type="SAM" id="Phobius"/>
    </source>
</evidence>
<organism evidence="2 3">
    <name type="scientific">Vulcanisaeta moutnovskia (strain 768-28)</name>
    <dbReference type="NCBI Taxonomy" id="985053"/>
    <lineage>
        <taxon>Archaea</taxon>
        <taxon>Thermoproteota</taxon>
        <taxon>Thermoprotei</taxon>
        <taxon>Thermoproteales</taxon>
        <taxon>Thermoproteaceae</taxon>
        <taxon>Vulcanisaeta</taxon>
    </lineage>
</organism>
<keyword evidence="1" id="KW-1133">Transmembrane helix</keyword>
<proteinExistence type="predicted"/>
<keyword evidence="1" id="KW-0472">Membrane</keyword>
<reference evidence="2 3" key="1">
    <citation type="journal article" date="2011" name="J. Bacteriol.">
        <title>Complete genome sequence of 'Vulcanisaeta moutnovskia' strain 768-28, a novel member of the hyperthermophilic crenarchaeal genus vulcanisaeta.</title>
        <authorList>
            <person name="Gumerov V.M."/>
            <person name="Mardanov A.V."/>
            <person name="Beletsky A.V."/>
            <person name="Prokofeva M.I."/>
            <person name="Bonch-Osmolovskaya E.A."/>
            <person name="Ravin N.V."/>
            <person name="Skryabin K.G."/>
        </authorList>
    </citation>
    <scope>NUCLEOTIDE SEQUENCE [LARGE SCALE GENOMIC DNA]</scope>
    <source>
        <strain evidence="2 3">768-28</strain>
    </source>
</reference>
<accession>F0QU87</accession>
<dbReference type="AlphaFoldDB" id="F0QU87"/>